<dbReference type="OrthoDB" id="9773206at2"/>
<dbReference type="InterPro" id="IPR027417">
    <property type="entry name" value="P-loop_NTPase"/>
</dbReference>
<keyword evidence="4" id="KW-1185">Reference proteome</keyword>
<dbReference type="EMBL" id="FNAQ01000022">
    <property type="protein sequence ID" value="SDE65511.1"/>
    <property type="molecule type" value="Genomic_DNA"/>
</dbReference>
<sequence length="363" mass="39233">MARKLFVAATGKDCGKTTLCLSLLHCAAKKYPRIGFIKPVGPKLTHFQGLQVDKDAALMAGVFGLGEQLALMSPVTVGPQTSRELLDGVCHRADLTERIVDACRQLEQQCDFLVIEGAGHAGVGSVLGCSNAEVARLLGAPVLLMAEAAIGRAIDALQLNLYAFERHQVPVAALLLNKFIPEKRQETLGYLRKAFAAAPHALLGAFNYSPILANPTLDRISRILATPLRGDTSQRQRIAHHVQLGAASAQRVADLLQDSTLLLVNSSRDELMVMLASLYHLPEYRGRIAGLVIPGQAAVSPITQKILDDSGIPYLRTTLSNSEAFARITRDVAKITADDQEKIAFIRQLADDELDFATIDALL</sequence>
<dbReference type="RefSeq" id="WP_092080487.1">
    <property type="nucleotide sequence ID" value="NZ_CALFZY010000038.1"/>
</dbReference>
<dbReference type="AlphaFoldDB" id="A0A1G7EPD8"/>
<dbReference type="Pfam" id="PF13500">
    <property type="entry name" value="AAA_26"/>
    <property type="match status" value="1"/>
</dbReference>
<dbReference type="SUPFAM" id="SSF52540">
    <property type="entry name" value="P-loop containing nucleoside triphosphate hydrolases"/>
    <property type="match status" value="1"/>
</dbReference>
<keyword evidence="2" id="KW-0315">Glutamine amidotransferase</keyword>
<evidence type="ECO:0008006" key="5">
    <source>
        <dbReference type="Google" id="ProtNLM"/>
    </source>
</evidence>
<dbReference type="PANTHER" id="PTHR21343:SF8">
    <property type="entry name" value="DRTGG DOMAIN-CONTAINING PROTEIN"/>
    <property type="match status" value="1"/>
</dbReference>
<gene>
    <name evidence="3" type="ORF">SAMN05661003_12222</name>
</gene>
<reference evidence="4" key="1">
    <citation type="submission" date="2016-10" db="EMBL/GenBank/DDBJ databases">
        <authorList>
            <person name="Varghese N."/>
            <person name="Submissions S."/>
        </authorList>
    </citation>
    <scope>NUCLEOTIDE SEQUENCE [LARGE SCALE GENOMIC DNA]</scope>
    <source>
        <strain evidence="4">DSM 8987</strain>
    </source>
</reference>
<proteinExistence type="predicted"/>
<evidence type="ECO:0000256" key="1">
    <source>
        <dbReference type="ARBA" id="ARBA00011643"/>
    </source>
</evidence>
<dbReference type="Gene3D" id="3.40.1390.20">
    <property type="entry name" value="HprK N-terminal domain-like"/>
    <property type="match status" value="1"/>
</dbReference>
<dbReference type="Proteomes" id="UP000243205">
    <property type="component" value="Unassembled WGS sequence"/>
</dbReference>
<comment type="subunit">
    <text evidence="1">Homohexamer.</text>
</comment>
<name>A0A1G7EPD8_9BACT</name>
<protein>
    <recommendedName>
        <fullName evidence="5">DRTGG domain-containing protein</fullName>
    </recommendedName>
</protein>
<evidence type="ECO:0000313" key="3">
    <source>
        <dbReference type="EMBL" id="SDE65511.1"/>
    </source>
</evidence>
<dbReference type="InterPro" id="IPR028979">
    <property type="entry name" value="Ser_kin/Pase_Hpr-like_N_sf"/>
</dbReference>
<dbReference type="PANTHER" id="PTHR21343">
    <property type="entry name" value="DETHIOBIOTIN SYNTHETASE"/>
    <property type="match status" value="1"/>
</dbReference>
<evidence type="ECO:0000256" key="2">
    <source>
        <dbReference type="ARBA" id="ARBA00022962"/>
    </source>
</evidence>
<dbReference type="Gene3D" id="3.40.50.300">
    <property type="entry name" value="P-loop containing nucleotide triphosphate hydrolases"/>
    <property type="match status" value="1"/>
</dbReference>
<organism evidence="3 4">
    <name type="scientific">Desulfuromonas thiophila</name>
    <dbReference type="NCBI Taxonomy" id="57664"/>
    <lineage>
        <taxon>Bacteria</taxon>
        <taxon>Pseudomonadati</taxon>
        <taxon>Thermodesulfobacteriota</taxon>
        <taxon>Desulfuromonadia</taxon>
        <taxon>Desulfuromonadales</taxon>
        <taxon>Desulfuromonadaceae</taxon>
        <taxon>Desulfuromonas</taxon>
    </lineage>
</organism>
<evidence type="ECO:0000313" key="4">
    <source>
        <dbReference type="Proteomes" id="UP000243205"/>
    </source>
</evidence>
<dbReference type="CDD" id="cd03109">
    <property type="entry name" value="DTBS"/>
    <property type="match status" value="1"/>
</dbReference>
<dbReference type="STRING" id="57664.SAMN05661003_12222"/>
<accession>A0A1G7EPD8</accession>
<dbReference type="SUPFAM" id="SSF75138">
    <property type="entry name" value="HprK N-terminal domain-like"/>
    <property type="match status" value="1"/>
</dbReference>